<keyword evidence="2" id="KW-1185">Reference proteome</keyword>
<accession>A0ACC2P8V8</accession>
<protein>
    <submittedName>
        <fullName evidence="1">Uncharacterized protein</fullName>
    </submittedName>
</protein>
<evidence type="ECO:0000313" key="2">
    <source>
        <dbReference type="Proteomes" id="UP001239111"/>
    </source>
</evidence>
<name>A0ACC2P8V8_9HYME</name>
<gene>
    <name evidence="1" type="ORF">QAD02_015496</name>
</gene>
<dbReference type="Proteomes" id="UP001239111">
    <property type="component" value="Chromosome 2"/>
</dbReference>
<evidence type="ECO:0000313" key="1">
    <source>
        <dbReference type="EMBL" id="KAJ8679709.1"/>
    </source>
</evidence>
<sequence length="449" mass="51605">MKCLSLNQPCTIETSEKVALPKFNRSESISCAADCVKMVCNEKYGRHYIATRDIKAGEVVFCEESHYIHLRLTQIYLVCSHCLAFAWAGIPCDSCVFSMYCSNKCKNEAWSLYHDIQCPILSHLNCEELQKFNLIVIANFVRIFIIIIRREGLKQIIEEAEEIDNHDGIGIEKLLFNNRLDCQKFRSIYNLMKTKKIFPRDDQDDYIAMVLSLSETFLKNQCETNQYEIDDETLYTSMTTILKKLDDINVFNTFVYQSSICTCTDFYSCDVNCPSKIGSILAPCSSLINHSCDQHLSRMCLPGPKIVLFTLRPVTKGEQICTSYGPDPKVPRKDRRETLQNNLEFVCDCKACHENWPTPPPLPSMERLMRLWSGAPKELNQACALILDTPMEKWSYSEKLMGDAANMLDFIYKHLDDREAFTVAEVFRAYIDRAFFGLYGENIDLPNTC</sequence>
<comment type="caution">
    <text evidence="1">The sequence shown here is derived from an EMBL/GenBank/DDBJ whole genome shotgun (WGS) entry which is preliminary data.</text>
</comment>
<organism evidence="1 2">
    <name type="scientific">Eretmocerus hayati</name>
    <dbReference type="NCBI Taxonomy" id="131215"/>
    <lineage>
        <taxon>Eukaryota</taxon>
        <taxon>Metazoa</taxon>
        <taxon>Ecdysozoa</taxon>
        <taxon>Arthropoda</taxon>
        <taxon>Hexapoda</taxon>
        <taxon>Insecta</taxon>
        <taxon>Pterygota</taxon>
        <taxon>Neoptera</taxon>
        <taxon>Endopterygota</taxon>
        <taxon>Hymenoptera</taxon>
        <taxon>Apocrita</taxon>
        <taxon>Proctotrupomorpha</taxon>
        <taxon>Chalcidoidea</taxon>
        <taxon>Aphelinidae</taxon>
        <taxon>Aphelininae</taxon>
        <taxon>Eretmocerus</taxon>
    </lineage>
</organism>
<reference evidence="1" key="1">
    <citation type="submission" date="2023-04" db="EMBL/GenBank/DDBJ databases">
        <title>A chromosome-level genome assembly of the parasitoid wasp Eretmocerus hayati.</title>
        <authorList>
            <person name="Zhong Y."/>
            <person name="Liu S."/>
            <person name="Liu Y."/>
        </authorList>
    </citation>
    <scope>NUCLEOTIDE SEQUENCE</scope>
    <source>
        <strain evidence="1">ZJU_SS_LIU_2023</strain>
    </source>
</reference>
<dbReference type="EMBL" id="CM056742">
    <property type="protein sequence ID" value="KAJ8679709.1"/>
    <property type="molecule type" value="Genomic_DNA"/>
</dbReference>
<proteinExistence type="predicted"/>